<feature type="compositionally biased region" description="Acidic residues" evidence="1">
    <location>
        <begin position="541"/>
        <end position="553"/>
    </location>
</feature>
<feature type="compositionally biased region" description="Basic and acidic residues" evidence="1">
    <location>
        <begin position="881"/>
        <end position="892"/>
    </location>
</feature>
<dbReference type="AlphaFoldDB" id="A0A976QVL7"/>
<evidence type="ECO:0000313" key="3">
    <source>
        <dbReference type="EMBL" id="UKK02478.2"/>
    </source>
</evidence>
<protein>
    <submittedName>
        <fullName evidence="3">Uncharacterized protein</fullName>
    </submittedName>
</protein>
<dbReference type="Proteomes" id="UP000244811">
    <property type="component" value="Chromosome 4"/>
</dbReference>
<feature type="region of interest" description="Disordered" evidence="1">
    <location>
        <begin position="132"/>
        <end position="164"/>
    </location>
</feature>
<feature type="compositionally biased region" description="Basic and acidic residues" evidence="1">
    <location>
        <begin position="641"/>
        <end position="656"/>
    </location>
</feature>
<feature type="signal peptide" evidence="2">
    <location>
        <begin position="1"/>
        <end position="18"/>
    </location>
</feature>
<feature type="region of interest" description="Disordered" evidence="1">
    <location>
        <begin position="761"/>
        <end position="892"/>
    </location>
</feature>
<feature type="compositionally biased region" description="Basic and acidic residues" evidence="1">
    <location>
        <begin position="974"/>
        <end position="994"/>
    </location>
</feature>
<evidence type="ECO:0000313" key="4">
    <source>
        <dbReference type="Proteomes" id="UP000244811"/>
    </source>
</evidence>
<feature type="compositionally biased region" description="Basic and acidic residues" evidence="1">
    <location>
        <begin position="711"/>
        <end position="733"/>
    </location>
</feature>
<feature type="compositionally biased region" description="Basic and acidic residues" evidence="1">
    <location>
        <begin position="789"/>
        <end position="806"/>
    </location>
</feature>
<dbReference type="EMBL" id="CP056072">
    <property type="protein sequence ID" value="UKK02478.2"/>
    <property type="molecule type" value="Genomic_DNA"/>
</dbReference>
<organism evidence="3 4">
    <name type="scientific">Theileria orientalis</name>
    <dbReference type="NCBI Taxonomy" id="68886"/>
    <lineage>
        <taxon>Eukaryota</taxon>
        <taxon>Sar</taxon>
        <taxon>Alveolata</taxon>
        <taxon>Apicomplexa</taxon>
        <taxon>Aconoidasida</taxon>
        <taxon>Piroplasmida</taxon>
        <taxon>Theileriidae</taxon>
        <taxon>Theileria</taxon>
    </lineage>
</organism>
<feature type="region of interest" description="Disordered" evidence="1">
    <location>
        <begin position="943"/>
        <end position="1014"/>
    </location>
</feature>
<gene>
    <name evidence="3" type="ORF">MACK_002571</name>
</gene>
<evidence type="ECO:0000256" key="2">
    <source>
        <dbReference type="SAM" id="SignalP"/>
    </source>
</evidence>
<evidence type="ECO:0000256" key="1">
    <source>
        <dbReference type="SAM" id="MobiDB-lite"/>
    </source>
</evidence>
<name>A0A976QVL7_THEOR</name>
<feature type="region of interest" description="Disordered" evidence="1">
    <location>
        <begin position="541"/>
        <end position="749"/>
    </location>
</feature>
<reference evidence="3" key="1">
    <citation type="submission" date="2022-07" db="EMBL/GenBank/DDBJ databases">
        <title>Evaluation of T. orientalis genome assembly methods using nanopore sequencing and analysis of variation between genomes.</title>
        <authorList>
            <person name="Yam J."/>
            <person name="Micallef M.L."/>
            <person name="Liu M."/>
            <person name="Djordjevic S.P."/>
            <person name="Bogema D.R."/>
            <person name="Jenkins C."/>
        </authorList>
    </citation>
    <scope>NUCLEOTIDE SEQUENCE</scope>
    <source>
        <strain evidence="3">Goon Nure</strain>
    </source>
</reference>
<proteinExistence type="predicted"/>
<feature type="chain" id="PRO_5036756192" evidence="2">
    <location>
        <begin position="19"/>
        <end position="1038"/>
    </location>
</feature>
<sequence length="1038" mass="117448">MLNLFLLISLLIANNSVCVKYVTLDVCASNNQHFLTESSMVVGRPCKYYIPRGGIFAKGVTYGNQLIWEPTYDGEVMGYVRYSEGDNPVILVSSSFGVRKILKYYNLLDELWIMFKEFDSHKNKKLRESRLIEKTDSENAGELSENSAQGTESGEDSTTPEEAKMDITSMFSLVKEGENAQAEGPNPDDMEIEQNKSNIGKSYGLLRRLTTRIDLREVVKQNMDDKSECSETEESLTFRNNELIFALEDLMETEGRMCEGAVGGEGDDYQEKKALCTSRWDIKGVKELDHIKVLEDLDVLQTFQVLIKEENGRGEKSLSSIQEEDEQDLIDYEKDLPNDLEESVLVNGVFLKVCHCDKCKKKGHKELHFVGHSDNDPPDVQKIEPSLELVEVSEPYPSPQEAEEKSLQVPINPDQFPAISEILNSMTIDDAGPEDVDSEVQKGQNSEVFQDIFGANFDPSKFEAASDYQETEMSISDSDDSDEEECELVEEQINILIDQLYPNLKYILAKTRTSTSQSTHQADVEGATNNDMSLTAMALSSDDDSDFQDEDKESQDPIPMPTDIELGQKQDLQDPYFVDSNDENGNLSEASNQPPVPFPRVIILNGPTRPVPRPRSFPSAAKKTKFKQSDPDSETNVKGSKSTEEIVTKGNDEKPSEVTQTEEDAQSQTQPDDSSVGVENRALKLFTEDSEDEIDMSNPPKTLLGQFLLERTPDNHPSKKDLESPDTQSHHTLSDYAILKSQESKTKGLKNLKRVFTNFFKKLSKTGTKSKSDKSKKSSSKSTSSSDSKPQEADKEVSDGDKKDPENATSETNKPSDPPVPTPRDLGARPKHPPPKPPRSRLSQIILEENITIQVGQKENVEHKDPEPTEDHKKHRKRKSTREEKQLERMETKIKKHHLIFLRHKYKEEKEKTRQKTLQIKLLRMELDALKNELMERRRLAEENLAGATQSDESYKQVLDKVDEEINQEETTETAERKEETKDNDEQKTVKDSCKSVYCPTGPSVKKRDDDDDKIEEITEKFSRVYLSRKKNKSCSVS</sequence>
<feature type="compositionally biased region" description="Basic and acidic residues" evidence="1">
    <location>
        <begin position="859"/>
        <end position="872"/>
    </location>
</feature>
<feature type="compositionally biased region" description="Acidic residues" evidence="1">
    <location>
        <begin position="962"/>
        <end position="973"/>
    </location>
</feature>
<keyword evidence="2" id="KW-0732">Signal</keyword>
<feature type="compositionally biased region" description="Polar residues" evidence="1">
    <location>
        <begin position="583"/>
        <end position="593"/>
    </location>
</feature>
<accession>A0A976QVL7</accession>